<name>A0AAV5V9B3_9BILA</name>
<sequence>MNYRINRINLELSLEVSLLYVVECLGGRVDEALVEIAGVKEVELGGRNEISSQQILRKGPKGGERHKATTVTDNNTLLLEGEERRLELRLTEVGARGESFDVIRRGGVRDTLNGATENGAGRVGEMGSSSSRGGEGGIEGNDELSEASVENECLQLHTTGLEPSPYEITRDEGSIGLSEVGCELGNGRDAISLRLFSQRLELFRREVVALVLENVVCSAVYREEEDDVAKQTGKEETHS</sequence>
<evidence type="ECO:0000256" key="1">
    <source>
        <dbReference type="SAM" id="MobiDB-lite"/>
    </source>
</evidence>
<feature type="non-terminal residue" evidence="2">
    <location>
        <position position="239"/>
    </location>
</feature>
<keyword evidence="3" id="KW-1185">Reference proteome</keyword>
<organism evidence="2 3">
    <name type="scientific">Pristionchus fissidentatus</name>
    <dbReference type="NCBI Taxonomy" id="1538716"/>
    <lineage>
        <taxon>Eukaryota</taxon>
        <taxon>Metazoa</taxon>
        <taxon>Ecdysozoa</taxon>
        <taxon>Nematoda</taxon>
        <taxon>Chromadorea</taxon>
        <taxon>Rhabditida</taxon>
        <taxon>Rhabditina</taxon>
        <taxon>Diplogasteromorpha</taxon>
        <taxon>Diplogasteroidea</taxon>
        <taxon>Neodiplogasteridae</taxon>
        <taxon>Pristionchus</taxon>
    </lineage>
</organism>
<evidence type="ECO:0000313" key="2">
    <source>
        <dbReference type="EMBL" id="GMT14843.1"/>
    </source>
</evidence>
<reference evidence="2" key="1">
    <citation type="submission" date="2023-10" db="EMBL/GenBank/DDBJ databases">
        <title>Genome assembly of Pristionchus species.</title>
        <authorList>
            <person name="Yoshida K."/>
            <person name="Sommer R.J."/>
        </authorList>
    </citation>
    <scope>NUCLEOTIDE SEQUENCE</scope>
    <source>
        <strain evidence="2">RS5133</strain>
    </source>
</reference>
<feature type="compositionally biased region" description="Low complexity" evidence="1">
    <location>
        <begin position="123"/>
        <end position="132"/>
    </location>
</feature>
<gene>
    <name evidence="2" type="ORF">PFISCL1PPCAC_6140</name>
</gene>
<dbReference type="AlphaFoldDB" id="A0AAV5V9B3"/>
<evidence type="ECO:0008006" key="4">
    <source>
        <dbReference type="Google" id="ProtNLM"/>
    </source>
</evidence>
<dbReference type="EMBL" id="BTSY01000002">
    <property type="protein sequence ID" value="GMT14843.1"/>
    <property type="molecule type" value="Genomic_DNA"/>
</dbReference>
<feature type="region of interest" description="Disordered" evidence="1">
    <location>
        <begin position="113"/>
        <end position="148"/>
    </location>
</feature>
<dbReference type="Proteomes" id="UP001432322">
    <property type="component" value="Unassembled WGS sequence"/>
</dbReference>
<evidence type="ECO:0000313" key="3">
    <source>
        <dbReference type="Proteomes" id="UP001432322"/>
    </source>
</evidence>
<accession>A0AAV5V9B3</accession>
<comment type="caution">
    <text evidence="2">The sequence shown here is derived from an EMBL/GenBank/DDBJ whole genome shotgun (WGS) entry which is preliminary data.</text>
</comment>
<proteinExistence type="predicted"/>
<protein>
    <recommendedName>
        <fullName evidence="4">Ribosomal protein</fullName>
    </recommendedName>
</protein>